<organism evidence="4 5">
    <name type="scientific">Pythium insidiosum</name>
    <name type="common">Pythiosis disease agent</name>
    <dbReference type="NCBI Taxonomy" id="114742"/>
    <lineage>
        <taxon>Eukaryota</taxon>
        <taxon>Sar</taxon>
        <taxon>Stramenopiles</taxon>
        <taxon>Oomycota</taxon>
        <taxon>Peronosporomycetes</taxon>
        <taxon>Pythiales</taxon>
        <taxon>Pythiaceae</taxon>
        <taxon>Pythium</taxon>
    </lineage>
</organism>
<dbReference type="PROSITE" id="PS50297">
    <property type="entry name" value="ANK_REP_REGION"/>
    <property type="match status" value="1"/>
</dbReference>
<evidence type="ECO:0000256" key="2">
    <source>
        <dbReference type="ARBA" id="ARBA00023043"/>
    </source>
</evidence>
<dbReference type="PROSITE" id="PS50088">
    <property type="entry name" value="ANK_REPEAT"/>
    <property type="match status" value="1"/>
</dbReference>
<dbReference type="EMBL" id="JAKCXM010000517">
    <property type="protein sequence ID" value="KAJ0393209.1"/>
    <property type="molecule type" value="Genomic_DNA"/>
</dbReference>
<proteinExistence type="predicted"/>
<dbReference type="InterPro" id="IPR002110">
    <property type="entry name" value="Ankyrin_rpt"/>
</dbReference>
<protein>
    <submittedName>
        <fullName evidence="4">Uncharacterized protein</fullName>
    </submittedName>
</protein>
<dbReference type="SUPFAM" id="SSF48403">
    <property type="entry name" value="Ankyrin repeat"/>
    <property type="match status" value="1"/>
</dbReference>
<evidence type="ECO:0000313" key="4">
    <source>
        <dbReference type="EMBL" id="KAJ0393209.1"/>
    </source>
</evidence>
<accession>A0AAD5LTX6</accession>
<evidence type="ECO:0000256" key="1">
    <source>
        <dbReference type="ARBA" id="ARBA00022737"/>
    </source>
</evidence>
<dbReference type="PANTHER" id="PTHR24171">
    <property type="entry name" value="ANKYRIN REPEAT DOMAIN-CONTAINING PROTEIN 39-RELATED"/>
    <property type="match status" value="1"/>
</dbReference>
<feature type="repeat" description="ANK" evidence="3">
    <location>
        <begin position="49"/>
        <end position="81"/>
    </location>
</feature>
<dbReference type="SMART" id="SM00248">
    <property type="entry name" value="ANK"/>
    <property type="match status" value="2"/>
</dbReference>
<dbReference type="Pfam" id="PF12796">
    <property type="entry name" value="Ank_2"/>
    <property type="match status" value="1"/>
</dbReference>
<keyword evidence="1" id="KW-0677">Repeat</keyword>
<comment type="caution">
    <text evidence="4">The sequence shown here is derived from an EMBL/GenBank/DDBJ whole genome shotgun (WGS) entry which is preliminary data.</text>
</comment>
<dbReference type="Gene3D" id="1.25.40.20">
    <property type="entry name" value="Ankyrin repeat-containing domain"/>
    <property type="match status" value="1"/>
</dbReference>
<reference evidence="4" key="1">
    <citation type="submission" date="2021-12" db="EMBL/GenBank/DDBJ databases">
        <title>Prjna785345.</title>
        <authorList>
            <person name="Rujirawat T."/>
            <person name="Krajaejun T."/>
        </authorList>
    </citation>
    <scope>NUCLEOTIDE SEQUENCE</scope>
    <source>
        <strain evidence="4">Pi057C3</strain>
    </source>
</reference>
<dbReference type="Proteomes" id="UP001209570">
    <property type="component" value="Unassembled WGS sequence"/>
</dbReference>
<dbReference type="AlphaFoldDB" id="A0AAD5LTX6"/>
<keyword evidence="5" id="KW-1185">Reference proteome</keyword>
<keyword evidence="2 3" id="KW-0040">ANK repeat</keyword>
<name>A0AAD5LTX6_PYTIN</name>
<dbReference type="InterPro" id="IPR036770">
    <property type="entry name" value="Ankyrin_rpt-contain_sf"/>
</dbReference>
<gene>
    <name evidence="4" type="ORF">P43SY_004613</name>
</gene>
<evidence type="ECO:0000256" key="3">
    <source>
        <dbReference type="PROSITE-ProRule" id="PRU00023"/>
    </source>
</evidence>
<sequence length="193" mass="20560">MLGMSTSWSCCYDGALPSTLKTRAAYGGYANVVGLILREGAVINAKDSNGSTALHSAAYGGMSKVVRLLVKNGADIEATDERDRAQSDALTEIPDEVFRRGAMAVKAYLAELSDSLRRCALRCRAEKENGFVRQEIARGTWALTQAIPEASLGLFGPTDMRIDLLDAASTNQIIGHLTCRVSCSSAEKAASVP</sequence>
<evidence type="ECO:0000313" key="5">
    <source>
        <dbReference type="Proteomes" id="UP001209570"/>
    </source>
</evidence>